<dbReference type="InParanoid" id="A0A0C2WX26"/>
<sequence length="70" mass="7891">MGGPKALPILVALNRWVLTEISVIVADVCNPSLQHVQAKLIKSQMMFETDNSQLFAAHSSRKFRRREKAI</sequence>
<organism evidence="2 3">
    <name type="scientific">Amanita muscaria (strain Koide BX008)</name>
    <dbReference type="NCBI Taxonomy" id="946122"/>
    <lineage>
        <taxon>Eukaryota</taxon>
        <taxon>Fungi</taxon>
        <taxon>Dikarya</taxon>
        <taxon>Basidiomycota</taxon>
        <taxon>Agaricomycotina</taxon>
        <taxon>Agaricomycetes</taxon>
        <taxon>Agaricomycetidae</taxon>
        <taxon>Agaricales</taxon>
        <taxon>Pluteineae</taxon>
        <taxon>Amanitaceae</taxon>
        <taxon>Amanita</taxon>
    </lineage>
</organism>
<dbReference type="Proteomes" id="UP000054549">
    <property type="component" value="Unassembled WGS sequence"/>
</dbReference>
<evidence type="ECO:0000313" key="2">
    <source>
        <dbReference type="EMBL" id="KIL66357.1"/>
    </source>
</evidence>
<dbReference type="EMBL" id="KN818236">
    <property type="protein sequence ID" value="KIL66357.1"/>
    <property type="molecule type" value="Genomic_DNA"/>
</dbReference>
<evidence type="ECO:0000256" key="1">
    <source>
        <dbReference type="SAM" id="SignalP"/>
    </source>
</evidence>
<name>A0A0C2WX26_AMAMK</name>
<dbReference type="HOGENOM" id="CLU_2757249_0_0_1"/>
<dbReference type="AlphaFoldDB" id="A0A0C2WX26"/>
<keyword evidence="3" id="KW-1185">Reference proteome</keyword>
<proteinExistence type="predicted"/>
<feature type="chain" id="PRO_5002158265" evidence="1">
    <location>
        <begin position="20"/>
        <end position="70"/>
    </location>
</feature>
<gene>
    <name evidence="2" type="ORF">M378DRAFT_160772</name>
</gene>
<accession>A0A0C2WX26</accession>
<protein>
    <submittedName>
        <fullName evidence="2">Uncharacterized protein</fullName>
    </submittedName>
</protein>
<evidence type="ECO:0000313" key="3">
    <source>
        <dbReference type="Proteomes" id="UP000054549"/>
    </source>
</evidence>
<keyword evidence="1" id="KW-0732">Signal</keyword>
<feature type="signal peptide" evidence="1">
    <location>
        <begin position="1"/>
        <end position="19"/>
    </location>
</feature>
<reference evidence="2 3" key="1">
    <citation type="submission" date="2014-04" db="EMBL/GenBank/DDBJ databases">
        <title>Evolutionary Origins and Diversification of the Mycorrhizal Mutualists.</title>
        <authorList>
            <consortium name="DOE Joint Genome Institute"/>
            <consortium name="Mycorrhizal Genomics Consortium"/>
            <person name="Kohler A."/>
            <person name="Kuo A."/>
            <person name="Nagy L.G."/>
            <person name="Floudas D."/>
            <person name="Copeland A."/>
            <person name="Barry K.W."/>
            <person name="Cichocki N."/>
            <person name="Veneault-Fourrey C."/>
            <person name="LaButti K."/>
            <person name="Lindquist E.A."/>
            <person name="Lipzen A."/>
            <person name="Lundell T."/>
            <person name="Morin E."/>
            <person name="Murat C."/>
            <person name="Riley R."/>
            <person name="Ohm R."/>
            <person name="Sun H."/>
            <person name="Tunlid A."/>
            <person name="Henrissat B."/>
            <person name="Grigoriev I.V."/>
            <person name="Hibbett D.S."/>
            <person name="Martin F."/>
        </authorList>
    </citation>
    <scope>NUCLEOTIDE SEQUENCE [LARGE SCALE GENOMIC DNA]</scope>
    <source>
        <strain evidence="2 3">Koide BX008</strain>
    </source>
</reference>